<reference evidence="2" key="1">
    <citation type="submission" date="2016-03" db="EMBL/GenBank/DDBJ databases">
        <title>Mechanisms controlling the formation of the plant cell surface in tip-growing cells are functionally conserved among land plants.</title>
        <authorList>
            <person name="Honkanen S."/>
            <person name="Jones V.A."/>
            <person name="Morieri G."/>
            <person name="Champion C."/>
            <person name="Hetherington A.J."/>
            <person name="Kelly S."/>
            <person name="Saint-Marcoux D."/>
            <person name="Proust H."/>
            <person name="Prescott H."/>
            <person name="Dolan L."/>
        </authorList>
    </citation>
    <scope>NUCLEOTIDE SEQUENCE [LARGE SCALE GENOMIC DNA]</scope>
    <source>
        <tissue evidence="2">Whole gametophyte</tissue>
    </source>
</reference>
<evidence type="ECO:0008006" key="4">
    <source>
        <dbReference type="Google" id="ProtNLM"/>
    </source>
</evidence>
<dbReference type="GO" id="GO:0005634">
    <property type="term" value="C:nucleus"/>
    <property type="evidence" value="ECO:0007669"/>
    <property type="project" value="TreeGrafter"/>
</dbReference>
<dbReference type="Pfam" id="PF14617">
    <property type="entry name" value="CMS1"/>
    <property type="match status" value="1"/>
</dbReference>
<protein>
    <recommendedName>
        <fullName evidence="4">Protein CMSS1</fullName>
    </recommendedName>
</protein>
<feature type="compositionally biased region" description="Basic and acidic residues" evidence="1">
    <location>
        <begin position="40"/>
        <end position="54"/>
    </location>
</feature>
<comment type="caution">
    <text evidence="2">The sequence shown here is derived from an EMBL/GenBank/DDBJ whole genome shotgun (WGS) entry which is preliminary data.</text>
</comment>
<feature type="region of interest" description="Disordered" evidence="1">
    <location>
        <begin position="1"/>
        <end position="55"/>
    </location>
</feature>
<feature type="compositionally biased region" description="Basic and acidic residues" evidence="1">
    <location>
        <begin position="1"/>
        <end position="14"/>
    </location>
</feature>
<dbReference type="AlphaFoldDB" id="A0A176VM33"/>
<sequence>MEKRKKDGKRKEPASESAQPDGKKAYLTRPSKKKVVVPSDKARKKDDEKNEDAVQWKSASEQADWLTNAFFTVCGNKLSSLEREPIPERGVVQISDERDHSVENLGFHAKRMIPQWKDLLIRPRDTEKVPGREPGSPTLLVLCSSAIRAVELLRGLTVFTKSCKPVKLFAKHIKVDEQVALLKEQVYIGAGTPSRVRKLADLGALDFGQTTIILLDMHRDAKGLSVLSVPEVK</sequence>
<dbReference type="EMBL" id="LVLJ01003443">
    <property type="protein sequence ID" value="OAE21382.1"/>
    <property type="molecule type" value="Genomic_DNA"/>
</dbReference>
<gene>
    <name evidence="2" type="ORF">AXG93_3658s1040</name>
</gene>
<dbReference type="GO" id="GO:0030686">
    <property type="term" value="C:90S preribosome"/>
    <property type="evidence" value="ECO:0007669"/>
    <property type="project" value="TreeGrafter"/>
</dbReference>
<organism evidence="2 3">
    <name type="scientific">Marchantia polymorpha subsp. ruderalis</name>
    <dbReference type="NCBI Taxonomy" id="1480154"/>
    <lineage>
        <taxon>Eukaryota</taxon>
        <taxon>Viridiplantae</taxon>
        <taxon>Streptophyta</taxon>
        <taxon>Embryophyta</taxon>
        <taxon>Marchantiophyta</taxon>
        <taxon>Marchantiopsida</taxon>
        <taxon>Marchantiidae</taxon>
        <taxon>Marchantiales</taxon>
        <taxon>Marchantiaceae</taxon>
        <taxon>Marchantia</taxon>
    </lineage>
</organism>
<evidence type="ECO:0000313" key="2">
    <source>
        <dbReference type="EMBL" id="OAE21382.1"/>
    </source>
</evidence>
<dbReference type="PANTHER" id="PTHR24030:SF0">
    <property type="entry name" value="PROTEIN CMSS1"/>
    <property type="match status" value="1"/>
</dbReference>
<proteinExistence type="predicted"/>
<keyword evidence="3" id="KW-1185">Reference proteome</keyword>
<name>A0A176VM33_MARPO</name>
<evidence type="ECO:0000256" key="1">
    <source>
        <dbReference type="SAM" id="MobiDB-lite"/>
    </source>
</evidence>
<dbReference type="Proteomes" id="UP000077202">
    <property type="component" value="Unassembled WGS sequence"/>
</dbReference>
<evidence type="ECO:0000313" key="3">
    <source>
        <dbReference type="Proteomes" id="UP000077202"/>
    </source>
</evidence>
<dbReference type="InterPro" id="IPR032704">
    <property type="entry name" value="Cms1"/>
</dbReference>
<accession>A0A176VM33</accession>
<dbReference type="PANTHER" id="PTHR24030">
    <property type="entry name" value="PROTEIN CMSS1"/>
    <property type="match status" value="1"/>
</dbReference>